<feature type="signal peptide" evidence="1">
    <location>
        <begin position="1"/>
        <end position="21"/>
    </location>
</feature>
<reference evidence="2 3" key="1">
    <citation type="submission" date="2018-03" db="EMBL/GenBank/DDBJ databases">
        <authorList>
            <person name="Keele B.F."/>
        </authorList>
    </citation>
    <scope>NUCLEOTIDE SEQUENCE [LARGE SCALE GENOMIC DNA]</scope>
    <source>
        <strain evidence="2 3">D20</strain>
    </source>
</reference>
<keyword evidence="3" id="KW-1185">Reference proteome</keyword>
<evidence type="ECO:0000313" key="2">
    <source>
        <dbReference type="EMBL" id="PTD96149.1"/>
    </source>
</evidence>
<dbReference type="RefSeq" id="WP_107493809.1">
    <property type="nucleotide sequence ID" value="NZ_PZKC01000008.1"/>
</dbReference>
<dbReference type="Proteomes" id="UP000241193">
    <property type="component" value="Unassembled WGS sequence"/>
</dbReference>
<dbReference type="InterPro" id="IPR025293">
    <property type="entry name" value="YfiR/HmsC-like"/>
</dbReference>
<keyword evidence="1" id="KW-0732">Signal</keyword>
<evidence type="ECO:0000313" key="3">
    <source>
        <dbReference type="Proteomes" id="UP000241193"/>
    </source>
</evidence>
<dbReference type="EMBL" id="PZKC01000008">
    <property type="protein sequence ID" value="PTD96149.1"/>
    <property type="molecule type" value="Genomic_DNA"/>
</dbReference>
<name>A0A2T4IEF0_9RHOO</name>
<dbReference type="OrthoDB" id="7355447at2"/>
<proteinExistence type="predicted"/>
<gene>
    <name evidence="2" type="ORF">C8261_11275</name>
</gene>
<comment type="caution">
    <text evidence="2">The sequence shown here is derived from an EMBL/GenBank/DDBJ whole genome shotgun (WGS) entry which is preliminary data.</text>
</comment>
<accession>A0A2T4IEF0</accession>
<evidence type="ECO:0000256" key="1">
    <source>
        <dbReference type="SAM" id="SignalP"/>
    </source>
</evidence>
<reference evidence="2 3" key="2">
    <citation type="submission" date="2018-04" db="EMBL/GenBank/DDBJ databases">
        <title>Thauera lacus sp. nov., isolated from an saline lake in Inner Mongolia, China.</title>
        <authorList>
            <person name="Liang Q.-Y."/>
        </authorList>
    </citation>
    <scope>NUCLEOTIDE SEQUENCE [LARGE SCALE GENOMIC DNA]</scope>
    <source>
        <strain evidence="2 3">D20</strain>
    </source>
</reference>
<sequence length="182" mass="19062">MPAHLRPSVLLAALAAAAANAADAPAPVDERALQLPRIVLGIVAYARWPQPLPGYRLCIAGEAAELDALLNVPAAVGERPLEARRIDLDDDGAIPPACDIIYLGRGTAPQARRSLYAAAAGQPVLTISTVDGECAEGSQFCLRVPPVPGTPTLLLNLDAISRGAVRVNPRVLQITRSLEDGR</sequence>
<dbReference type="AlphaFoldDB" id="A0A2T4IEF0"/>
<feature type="chain" id="PRO_5015524138" evidence="1">
    <location>
        <begin position="22"/>
        <end position="182"/>
    </location>
</feature>
<organism evidence="2 3">
    <name type="scientific">Pseudothauera lacus</name>
    <dbReference type="NCBI Taxonomy" id="2136175"/>
    <lineage>
        <taxon>Bacteria</taxon>
        <taxon>Pseudomonadati</taxon>
        <taxon>Pseudomonadota</taxon>
        <taxon>Betaproteobacteria</taxon>
        <taxon>Rhodocyclales</taxon>
        <taxon>Zoogloeaceae</taxon>
        <taxon>Pseudothauera</taxon>
    </lineage>
</organism>
<dbReference type="Pfam" id="PF13689">
    <property type="entry name" value="DUF4154"/>
    <property type="match status" value="1"/>
</dbReference>
<protein>
    <submittedName>
        <fullName evidence="2">DUF4154 domain-containing protein</fullName>
    </submittedName>
</protein>